<name>A0AAD7MW61_9AGAR</name>
<dbReference type="InterPro" id="IPR036396">
    <property type="entry name" value="Cyt_P450_sf"/>
</dbReference>
<keyword evidence="3" id="KW-0349">Heme</keyword>
<dbReference type="PANTHER" id="PTHR24287:SF1">
    <property type="entry name" value="P450, PUTATIVE (EUROFUNG)-RELATED"/>
    <property type="match status" value="1"/>
</dbReference>
<dbReference type="PANTHER" id="PTHR24287">
    <property type="entry name" value="P450, PUTATIVE (EUROFUNG)-RELATED"/>
    <property type="match status" value="1"/>
</dbReference>
<accession>A0AAD7MW61</accession>
<evidence type="ECO:0000256" key="4">
    <source>
        <dbReference type="ARBA" id="ARBA00022723"/>
    </source>
</evidence>
<dbReference type="Proteomes" id="UP001215280">
    <property type="component" value="Unassembled WGS sequence"/>
</dbReference>
<feature type="transmembrane region" description="Helical" evidence="9">
    <location>
        <begin position="34"/>
        <end position="56"/>
    </location>
</feature>
<evidence type="ECO:0000313" key="11">
    <source>
        <dbReference type="Proteomes" id="UP001215280"/>
    </source>
</evidence>
<organism evidence="10 11">
    <name type="scientific">Mycena maculata</name>
    <dbReference type="NCBI Taxonomy" id="230809"/>
    <lineage>
        <taxon>Eukaryota</taxon>
        <taxon>Fungi</taxon>
        <taxon>Dikarya</taxon>
        <taxon>Basidiomycota</taxon>
        <taxon>Agaricomycotina</taxon>
        <taxon>Agaricomycetes</taxon>
        <taxon>Agaricomycetidae</taxon>
        <taxon>Agaricales</taxon>
        <taxon>Marasmiineae</taxon>
        <taxon>Mycenaceae</taxon>
        <taxon>Mycena</taxon>
    </lineage>
</organism>
<keyword evidence="4" id="KW-0479">Metal-binding</keyword>
<evidence type="ECO:0000256" key="6">
    <source>
        <dbReference type="ARBA" id="ARBA00023004"/>
    </source>
</evidence>
<comment type="caution">
    <text evidence="10">The sequence shown here is derived from an EMBL/GenBank/DDBJ whole genome shotgun (WGS) entry which is preliminary data.</text>
</comment>
<feature type="region of interest" description="Disordered" evidence="8">
    <location>
        <begin position="346"/>
        <end position="370"/>
    </location>
</feature>
<evidence type="ECO:0000256" key="5">
    <source>
        <dbReference type="ARBA" id="ARBA00023002"/>
    </source>
</evidence>
<dbReference type="GO" id="GO:0004497">
    <property type="term" value="F:monooxygenase activity"/>
    <property type="evidence" value="ECO:0007669"/>
    <property type="project" value="UniProtKB-KW"/>
</dbReference>
<keyword evidence="9" id="KW-0812">Transmembrane</keyword>
<dbReference type="AlphaFoldDB" id="A0AAD7MW61"/>
<feature type="compositionally biased region" description="Polar residues" evidence="8">
    <location>
        <begin position="350"/>
        <end position="370"/>
    </location>
</feature>
<dbReference type="EMBL" id="JARJLG010000156">
    <property type="protein sequence ID" value="KAJ7735288.1"/>
    <property type="molecule type" value="Genomic_DNA"/>
</dbReference>
<keyword evidence="9" id="KW-0472">Membrane</keyword>
<keyword evidence="5" id="KW-0560">Oxidoreductase</keyword>
<evidence type="ECO:0000313" key="10">
    <source>
        <dbReference type="EMBL" id="KAJ7735288.1"/>
    </source>
</evidence>
<gene>
    <name evidence="10" type="ORF">DFH07DRAFT_843894</name>
</gene>
<proteinExistence type="inferred from homology"/>
<keyword evidence="9" id="KW-1133">Transmembrane helix</keyword>
<dbReference type="SUPFAM" id="SSF48264">
    <property type="entry name" value="Cytochrome P450"/>
    <property type="match status" value="1"/>
</dbReference>
<feature type="transmembrane region" description="Helical" evidence="9">
    <location>
        <begin position="7"/>
        <end position="28"/>
    </location>
</feature>
<dbReference type="GO" id="GO:0020037">
    <property type="term" value="F:heme binding"/>
    <property type="evidence" value="ECO:0007669"/>
    <property type="project" value="InterPro"/>
</dbReference>
<keyword evidence="6" id="KW-0408">Iron</keyword>
<evidence type="ECO:0000256" key="2">
    <source>
        <dbReference type="ARBA" id="ARBA00010617"/>
    </source>
</evidence>
<evidence type="ECO:0000256" key="9">
    <source>
        <dbReference type="SAM" id="Phobius"/>
    </source>
</evidence>
<evidence type="ECO:0008006" key="12">
    <source>
        <dbReference type="Google" id="ProtNLM"/>
    </source>
</evidence>
<reference evidence="10" key="1">
    <citation type="submission" date="2023-03" db="EMBL/GenBank/DDBJ databases">
        <title>Massive genome expansion in bonnet fungi (Mycena s.s.) driven by repeated elements and novel gene families across ecological guilds.</title>
        <authorList>
            <consortium name="Lawrence Berkeley National Laboratory"/>
            <person name="Harder C.B."/>
            <person name="Miyauchi S."/>
            <person name="Viragh M."/>
            <person name="Kuo A."/>
            <person name="Thoen E."/>
            <person name="Andreopoulos B."/>
            <person name="Lu D."/>
            <person name="Skrede I."/>
            <person name="Drula E."/>
            <person name="Henrissat B."/>
            <person name="Morin E."/>
            <person name="Kohler A."/>
            <person name="Barry K."/>
            <person name="LaButti K."/>
            <person name="Morin E."/>
            <person name="Salamov A."/>
            <person name="Lipzen A."/>
            <person name="Mereny Z."/>
            <person name="Hegedus B."/>
            <person name="Baldrian P."/>
            <person name="Stursova M."/>
            <person name="Weitz H."/>
            <person name="Taylor A."/>
            <person name="Grigoriev I.V."/>
            <person name="Nagy L.G."/>
            <person name="Martin F."/>
            <person name="Kauserud H."/>
        </authorList>
    </citation>
    <scope>NUCLEOTIDE SEQUENCE</scope>
    <source>
        <strain evidence="10">CBHHK188m</strain>
    </source>
</reference>
<evidence type="ECO:0000256" key="8">
    <source>
        <dbReference type="SAM" id="MobiDB-lite"/>
    </source>
</evidence>
<dbReference type="InterPro" id="IPR047146">
    <property type="entry name" value="Cyt_P450_E_CYP52_fungi"/>
</dbReference>
<dbReference type="GO" id="GO:0005506">
    <property type="term" value="F:iron ion binding"/>
    <property type="evidence" value="ECO:0007669"/>
    <property type="project" value="InterPro"/>
</dbReference>
<comment type="cofactor">
    <cofactor evidence="1">
        <name>heme</name>
        <dbReference type="ChEBI" id="CHEBI:30413"/>
    </cofactor>
</comment>
<evidence type="ECO:0000256" key="7">
    <source>
        <dbReference type="ARBA" id="ARBA00023033"/>
    </source>
</evidence>
<dbReference type="GO" id="GO:0016705">
    <property type="term" value="F:oxidoreductase activity, acting on paired donors, with incorporation or reduction of molecular oxygen"/>
    <property type="evidence" value="ECO:0007669"/>
    <property type="project" value="InterPro"/>
</dbReference>
<evidence type="ECO:0000256" key="1">
    <source>
        <dbReference type="ARBA" id="ARBA00001971"/>
    </source>
</evidence>
<sequence length="391" mass="43711">MFHGSQSLIPLPVLLLPPVATTLFLSGIGARPNVALHVPLSLLSLPGVLFIVVQWNDYSDRAHRARNLHAVLSPRVAYKSIGGRNTMRSMIDNFQRGENFAEWARTHGPVFNLRIMFENRMFTTEPEHIKSVLSTNFHGFEKGSNLRFQFGFDDLWKFHRGISRSFSIKERISDLQGYARHSDRALTLLSDRLQSGHAVDFQDLASRYTIDWAADFLFGANVGSLTGPLPYPAASEMNVSKSKLTAADAFVKGLSAAETQASMRMRFGPVWSLLELRRATRSSSTCRLCTACSSRREPLPRCLLSPISSCSMFSRATPITRLQLHSYRNTHIMDISNSNVMSLNFRRPGQTGTTSTADGSNTYDGSNEYSQSTSGVFINKDVLDRYKGREI</sequence>
<comment type="similarity">
    <text evidence="2">Belongs to the cytochrome P450 family.</text>
</comment>
<protein>
    <recommendedName>
        <fullName evidence="12">Cytochrome P450</fullName>
    </recommendedName>
</protein>
<keyword evidence="7" id="KW-0503">Monooxygenase</keyword>
<evidence type="ECO:0000256" key="3">
    <source>
        <dbReference type="ARBA" id="ARBA00022617"/>
    </source>
</evidence>
<keyword evidence="11" id="KW-1185">Reference proteome</keyword>
<dbReference type="Gene3D" id="1.10.630.10">
    <property type="entry name" value="Cytochrome P450"/>
    <property type="match status" value="1"/>
</dbReference>